<dbReference type="GO" id="GO:1902600">
    <property type="term" value="P:proton transmembrane transport"/>
    <property type="evidence" value="ECO:0007669"/>
    <property type="project" value="InterPro"/>
</dbReference>
<comment type="caution">
    <text evidence="10">The sequence shown here is derived from an EMBL/GenBank/DDBJ whole genome shotgun (WGS) entry which is preliminary data.</text>
</comment>
<sequence>KIVGMEGILGAFMAGLVLNRLIPTVSPLMHNLEFVGNALFIPYFLIGVGMLIDLRVFFKGIDALEVTVVMTVMAIATKWLTAWATQKLCRMTKAERSLMYGLSTSRAAATLAVVLVGYGIILPDGSRLLGDEILNSAIALILITCIVSSFVTDRASRRMALSEMEKTESTDVDEEEKILISVSNPATVSSLVNLSLLIRDGKQRDNLTAVHVVSDNSAAGKASRLGKRYLEQAAQIASGAMVQLKTVSRYSANVATGVIHTVKEQEANTLVVGLHWKQTAADTFLGNVALSLLHDVHREVMVVKMIMPFNTIRRIVVAVPPKAQFEPGFAKWMRHIVRLGQSLNCQTYFHATPDTLKFIERLLRMRQGNVPDIVKLNAMDSWDDLLMLSAEVNYDHLAVVVGSRPGSVSYQPSFEQLPELAGRYFANCSLMILYPDQYGEPVRLPAFADPLSDTVKPLPLIARLRGVVGKGR</sequence>
<reference evidence="10" key="1">
    <citation type="submission" date="2020-10" db="EMBL/GenBank/DDBJ databases">
        <authorList>
            <person name="Gilroy R."/>
        </authorList>
    </citation>
    <scope>NUCLEOTIDE SEQUENCE</scope>
    <source>
        <strain evidence="10">17073</strain>
    </source>
</reference>
<accession>A0A9D1IJ47</accession>
<dbReference type="EMBL" id="DVMS01000029">
    <property type="protein sequence ID" value="HIU38273.1"/>
    <property type="molecule type" value="Genomic_DNA"/>
</dbReference>
<feature type="transmembrane region" description="Helical" evidence="8">
    <location>
        <begin position="97"/>
        <end position="121"/>
    </location>
</feature>
<dbReference type="GO" id="GO:0016020">
    <property type="term" value="C:membrane"/>
    <property type="evidence" value="ECO:0007669"/>
    <property type="project" value="UniProtKB-SubCell"/>
</dbReference>
<evidence type="ECO:0000256" key="2">
    <source>
        <dbReference type="ARBA" id="ARBA00022448"/>
    </source>
</evidence>
<evidence type="ECO:0000256" key="8">
    <source>
        <dbReference type="SAM" id="Phobius"/>
    </source>
</evidence>
<dbReference type="PANTHER" id="PTHR43562">
    <property type="entry name" value="NAPA-TYPE SODIUM/HYDROGEN ANTIPORTER"/>
    <property type="match status" value="1"/>
</dbReference>
<dbReference type="PANTHER" id="PTHR43562:SF4">
    <property type="entry name" value="NA(+)_H(+) ANTIPORTER NHAS5"/>
    <property type="match status" value="1"/>
</dbReference>
<dbReference type="Pfam" id="PF00999">
    <property type="entry name" value="Na_H_Exchanger"/>
    <property type="match status" value="1"/>
</dbReference>
<dbReference type="GO" id="GO:0015297">
    <property type="term" value="F:antiporter activity"/>
    <property type="evidence" value="ECO:0007669"/>
    <property type="project" value="UniProtKB-KW"/>
</dbReference>
<dbReference type="CDD" id="cd00293">
    <property type="entry name" value="USP-like"/>
    <property type="match status" value="1"/>
</dbReference>
<organism evidence="10 11">
    <name type="scientific">Candidatus Limisoma intestinavium</name>
    <dbReference type="NCBI Taxonomy" id="2840856"/>
    <lineage>
        <taxon>Bacteria</taxon>
        <taxon>Pseudomonadati</taxon>
        <taxon>Bacteroidota</taxon>
        <taxon>Bacteroidia</taxon>
        <taxon>Bacteroidales</taxon>
        <taxon>Candidatus Limisoma</taxon>
    </lineage>
</organism>
<gene>
    <name evidence="10" type="ORF">IAD18_01240</name>
</gene>
<evidence type="ECO:0000256" key="4">
    <source>
        <dbReference type="ARBA" id="ARBA00022692"/>
    </source>
</evidence>
<protein>
    <submittedName>
        <fullName evidence="10">Cation:proton antiporter</fullName>
    </submittedName>
</protein>
<evidence type="ECO:0000256" key="1">
    <source>
        <dbReference type="ARBA" id="ARBA00004141"/>
    </source>
</evidence>
<keyword evidence="5 8" id="KW-1133">Transmembrane helix</keyword>
<feature type="transmembrane region" description="Helical" evidence="8">
    <location>
        <begin position="34"/>
        <end position="52"/>
    </location>
</feature>
<feature type="non-terminal residue" evidence="10">
    <location>
        <position position="1"/>
    </location>
</feature>
<keyword evidence="7 8" id="KW-0472">Membrane</keyword>
<evidence type="ECO:0000313" key="10">
    <source>
        <dbReference type="EMBL" id="HIU38273.1"/>
    </source>
</evidence>
<evidence type="ECO:0000256" key="3">
    <source>
        <dbReference type="ARBA" id="ARBA00022449"/>
    </source>
</evidence>
<name>A0A9D1IJ47_9BACT</name>
<comment type="subcellular location">
    <subcellularLocation>
        <location evidence="1">Membrane</location>
        <topology evidence="1">Multi-pass membrane protein</topology>
    </subcellularLocation>
</comment>
<reference evidence="10" key="2">
    <citation type="journal article" date="2021" name="PeerJ">
        <title>Extensive microbial diversity within the chicken gut microbiome revealed by metagenomics and culture.</title>
        <authorList>
            <person name="Gilroy R."/>
            <person name="Ravi A."/>
            <person name="Getino M."/>
            <person name="Pursley I."/>
            <person name="Horton D.L."/>
            <person name="Alikhan N.F."/>
            <person name="Baker D."/>
            <person name="Gharbi K."/>
            <person name="Hall N."/>
            <person name="Watson M."/>
            <person name="Adriaenssens E.M."/>
            <person name="Foster-Nyarko E."/>
            <person name="Jarju S."/>
            <person name="Secka A."/>
            <person name="Antonio M."/>
            <person name="Oren A."/>
            <person name="Chaudhuri R.R."/>
            <person name="La Ragione R."/>
            <person name="Hildebrand F."/>
            <person name="Pallen M.J."/>
        </authorList>
    </citation>
    <scope>NUCLEOTIDE SEQUENCE</scope>
    <source>
        <strain evidence="10">17073</strain>
    </source>
</reference>
<dbReference type="InterPro" id="IPR038770">
    <property type="entry name" value="Na+/solute_symporter_sf"/>
</dbReference>
<keyword evidence="3" id="KW-0050">Antiport</keyword>
<keyword evidence="2" id="KW-0813">Transport</keyword>
<keyword evidence="4 8" id="KW-0812">Transmembrane</keyword>
<evidence type="ECO:0000313" key="11">
    <source>
        <dbReference type="Proteomes" id="UP000824076"/>
    </source>
</evidence>
<evidence type="ECO:0000256" key="6">
    <source>
        <dbReference type="ARBA" id="ARBA00023065"/>
    </source>
</evidence>
<dbReference type="InterPro" id="IPR006153">
    <property type="entry name" value="Cation/H_exchanger_TM"/>
</dbReference>
<dbReference type="Gene3D" id="3.40.50.12370">
    <property type="match status" value="1"/>
</dbReference>
<evidence type="ECO:0000259" key="9">
    <source>
        <dbReference type="Pfam" id="PF00999"/>
    </source>
</evidence>
<feature type="transmembrane region" description="Helical" evidence="8">
    <location>
        <begin position="133"/>
        <end position="152"/>
    </location>
</feature>
<evidence type="ECO:0000256" key="7">
    <source>
        <dbReference type="ARBA" id="ARBA00023136"/>
    </source>
</evidence>
<dbReference type="SUPFAM" id="SSF52402">
    <property type="entry name" value="Adenine nucleotide alpha hydrolases-like"/>
    <property type="match status" value="1"/>
</dbReference>
<proteinExistence type="predicted"/>
<feature type="transmembrane region" description="Helical" evidence="8">
    <location>
        <begin position="6"/>
        <end position="22"/>
    </location>
</feature>
<feature type="domain" description="Cation/H+ exchanger transmembrane" evidence="9">
    <location>
        <begin position="2"/>
        <end position="151"/>
    </location>
</feature>
<dbReference type="Proteomes" id="UP000824076">
    <property type="component" value="Unassembled WGS sequence"/>
</dbReference>
<keyword evidence="6" id="KW-0406">Ion transport</keyword>
<dbReference type="AlphaFoldDB" id="A0A9D1IJ47"/>
<dbReference type="Gene3D" id="1.20.1530.20">
    <property type="match status" value="1"/>
</dbReference>
<evidence type="ECO:0000256" key="5">
    <source>
        <dbReference type="ARBA" id="ARBA00022989"/>
    </source>
</evidence>